<dbReference type="EMBL" id="CP006986">
    <property type="protein sequence ID" value="AIC25624.1"/>
    <property type="molecule type" value="Genomic_DNA"/>
</dbReference>
<proteinExistence type="predicted"/>
<name>A0A060HVW5_RHIET</name>
<organism evidence="1 2">
    <name type="scientific">Rhizobium etli bv. mimosae str. IE4771</name>
    <dbReference type="NCBI Taxonomy" id="1432050"/>
    <lineage>
        <taxon>Bacteria</taxon>
        <taxon>Pseudomonadati</taxon>
        <taxon>Pseudomonadota</taxon>
        <taxon>Alphaproteobacteria</taxon>
        <taxon>Hyphomicrobiales</taxon>
        <taxon>Rhizobiaceae</taxon>
        <taxon>Rhizobium/Agrobacterium group</taxon>
        <taxon>Rhizobium</taxon>
    </lineage>
</organism>
<sequence length="59" mass="6580">MPFSIGSINCRICRYNALKPDMILSEKSFRSTGACYRAGYTHTDRISGDFGVSTIEIEV</sequence>
<dbReference type="AlphaFoldDB" id="A0A060HVW5"/>
<evidence type="ECO:0000313" key="1">
    <source>
        <dbReference type="EMBL" id="AIC25624.1"/>
    </source>
</evidence>
<protein>
    <submittedName>
        <fullName evidence="1">Uncharacterized protein</fullName>
    </submittedName>
</protein>
<dbReference type="HOGENOM" id="CLU_2957461_0_0_5"/>
<evidence type="ECO:0000313" key="2">
    <source>
        <dbReference type="Proteomes" id="UP000027180"/>
    </source>
</evidence>
<accession>A0A060HVW5</accession>
<dbReference type="KEGG" id="rei:IE4771_CH00459"/>
<reference evidence="1 2" key="1">
    <citation type="submission" date="2013-12" db="EMBL/GenBank/DDBJ databases">
        <title>Complete genome sequence of Rhizobium etli bv. mimosae IE4771.</title>
        <authorList>
            <person name="Bustos P."/>
            <person name="Santamaria R.I."/>
            <person name="Lozano L."/>
            <person name="Ormeno-Orrillo E."/>
            <person name="Rogel M.A."/>
            <person name="Romero D."/>
            <person name="Cevallos M.A."/>
            <person name="Martinez-Romero E."/>
            <person name="Gonzalez V."/>
        </authorList>
    </citation>
    <scope>NUCLEOTIDE SEQUENCE [LARGE SCALE GENOMIC DNA]</scope>
    <source>
        <strain evidence="1 2">IE4771</strain>
    </source>
</reference>
<gene>
    <name evidence="1" type="ORF">IE4771_CH00459</name>
</gene>
<dbReference type="Proteomes" id="UP000027180">
    <property type="component" value="Chromosome"/>
</dbReference>